<proteinExistence type="predicted"/>
<dbReference type="PROSITE" id="PS50103">
    <property type="entry name" value="ZF_C3H1"/>
    <property type="match status" value="2"/>
</dbReference>
<evidence type="ECO:0000256" key="1">
    <source>
        <dbReference type="ARBA" id="ARBA00022723"/>
    </source>
</evidence>
<dbReference type="InterPro" id="IPR045877">
    <property type="entry name" value="ZFP36-like"/>
</dbReference>
<accession>A0A6C0CLF8</accession>
<evidence type="ECO:0000313" key="6">
    <source>
        <dbReference type="EMBL" id="QHT04740.1"/>
    </source>
</evidence>
<dbReference type="Gene3D" id="4.10.1000.10">
    <property type="entry name" value="Zinc finger, CCCH-type"/>
    <property type="match status" value="2"/>
</dbReference>
<name>A0A6C0CLF8_9ZZZZ</name>
<keyword evidence="4" id="KW-0862">Zinc</keyword>
<keyword evidence="3" id="KW-0863">Zinc-finger</keyword>
<dbReference type="GO" id="GO:0003729">
    <property type="term" value="F:mRNA binding"/>
    <property type="evidence" value="ECO:0007669"/>
    <property type="project" value="InterPro"/>
</dbReference>
<feature type="domain" description="C3H1-type" evidence="5">
    <location>
        <begin position="15"/>
        <end position="43"/>
    </location>
</feature>
<evidence type="ECO:0000256" key="3">
    <source>
        <dbReference type="ARBA" id="ARBA00022771"/>
    </source>
</evidence>
<dbReference type="InterPro" id="IPR000571">
    <property type="entry name" value="Znf_CCCH"/>
</dbReference>
<dbReference type="PANTHER" id="PTHR12547">
    <property type="entry name" value="CCCH ZINC FINGER/TIS11-RELATED"/>
    <property type="match status" value="1"/>
</dbReference>
<keyword evidence="1" id="KW-0479">Metal-binding</keyword>
<dbReference type="SMART" id="SM00356">
    <property type="entry name" value="ZnF_C3H1"/>
    <property type="match status" value="3"/>
</dbReference>
<dbReference type="PANTHER" id="PTHR12547:SF18">
    <property type="entry name" value="PROTEIN TIS11"/>
    <property type="match status" value="1"/>
</dbReference>
<dbReference type="AlphaFoldDB" id="A0A6C0CLF8"/>
<organism evidence="6">
    <name type="scientific">viral metagenome</name>
    <dbReference type="NCBI Taxonomy" id="1070528"/>
    <lineage>
        <taxon>unclassified sequences</taxon>
        <taxon>metagenomes</taxon>
        <taxon>organismal metagenomes</taxon>
    </lineage>
</organism>
<evidence type="ECO:0000259" key="5">
    <source>
        <dbReference type="PROSITE" id="PS50103"/>
    </source>
</evidence>
<dbReference type="GO" id="GO:0008270">
    <property type="term" value="F:zinc ion binding"/>
    <property type="evidence" value="ECO:0007669"/>
    <property type="project" value="UniProtKB-KW"/>
</dbReference>
<sequence length="156" mass="18230">MTKDNPSKSTVNLDTYKTVMCKAKQTNGRCNNLNKCQHAHARRELRRKVIVSADGQYNYYPKRCDYENRCPEKDKCTFSHTTNEIMYHPQLYKSKECSKISSKGGCKKGMFCPFIHPEKVDRETDHIIDPTLQDTLDDMEKNLSKPTWFALTLEQR</sequence>
<protein>
    <recommendedName>
        <fullName evidence="5">C3H1-type domain-containing protein</fullName>
    </recommendedName>
</protein>
<feature type="domain" description="C3H1-type" evidence="5">
    <location>
        <begin position="91"/>
        <end position="119"/>
    </location>
</feature>
<dbReference type="EMBL" id="MN739437">
    <property type="protein sequence ID" value="QHT04740.1"/>
    <property type="molecule type" value="Genomic_DNA"/>
</dbReference>
<keyword evidence="2" id="KW-0677">Repeat</keyword>
<evidence type="ECO:0000256" key="4">
    <source>
        <dbReference type="ARBA" id="ARBA00022833"/>
    </source>
</evidence>
<reference evidence="6" key="1">
    <citation type="journal article" date="2020" name="Nature">
        <title>Giant virus diversity and host interactions through global metagenomics.</title>
        <authorList>
            <person name="Schulz F."/>
            <person name="Roux S."/>
            <person name="Paez-Espino D."/>
            <person name="Jungbluth S."/>
            <person name="Walsh D.A."/>
            <person name="Denef V.J."/>
            <person name="McMahon K.D."/>
            <person name="Konstantinidis K.T."/>
            <person name="Eloe-Fadrosh E.A."/>
            <person name="Kyrpides N.C."/>
            <person name="Woyke T."/>
        </authorList>
    </citation>
    <scope>NUCLEOTIDE SEQUENCE</scope>
    <source>
        <strain evidence="6">GVMAG-M-3300021343-4</strain>
    </source>
</reference>
<evidence type="ECO:0000256" key="2">
    <source>
        <dbReference type="ARBA" id="ARBA00022737"/>
    </source>
</evidence>
<dbReference type="SUPFAM" id="SSF90229">
    <property type="entry name" value="CCCH zinc finger"/>
    <property type="match status" value="2"/>
</dbReference>
<dbReference type="InterPro" id="IPR036855">
    <property type="entry name" value="Znf_CCCH_sf"/>
</dbReference>